<evidence type="ECO:0000313" key="1">
    <source>
        <dbReference type="EMBL" id="OLQ09236.1"/>
    </source>
</evidence>
<proteinExistence type="predicted"/>
<dbReference type="OrthoDB" id="408221at2759"/>
<dbReference type="EMBL" id="LSRX01000101">
    <property type="protein sequence ID" value="OLQ09236.1"/>
    <property type="molecule type" value="Genomic_DNA"/>
</dbReference>
<evidence type="ECO:0000313" key="2">
    <source>
        <dbReference type="Proteomes" id="UP000186817"/>
    </source>
</evidence>
<name>A0A1Q9EP68_SYMMI</name>
<sequence length="203" mass="22011">MRYLDGQQVEKPIDIFCLRVPTDLGSSFAYTEPFFDLTMEASRKSTFVAAEKVICLVSAMMQAQVLNDDTGACDNLSVDTSSLDLPPSAMFAACSDLWSGLTSQLGACFKLRRSKLRGKAPLAPGQAMRTYGYSGFGYMTPSPFAVPQEGVLNAKAIEDQYVNSRHKRRPPALPQHLSFVAEFCNPFVPAAGGSPLHLYGAVA</sequence>
<accession>A0A1Q9EP68</accession>
<organism evidence="1 2">
    <name type="scientific">Symbiodinium microadriaticum</name>
    <name type="common">Dinoflagellate</name>
    <name type="synonym">Zooxanthella microadriatica</name>
    <dbReference type="NCBI Taxonomy" id="2951"/>
    <lineage>
        <taxon>Eukaryota</taxon>
        <taxon>Sar</taxon>
        <taxon>Alveolata</taxon>
        <taxon>Dinophyceae</taxon>
        <taxon>Suessiales</taxon>
        <taxon>Symbiodiniaceae</taxon>
        <taxon>Symbiodinium</taxon>
    </lineage>
</organism>
<dbReference type="Proteomes" id="UP000186817">
    <property type="component" value="Unassembled WGS sequence"/>
</dbReference>
<dbReference type="AlphaFoldDB" id="A0A1Q9EP68"/>
<comment type="caution">
    <text evidence="1">The sequence shown here is derived from an EMBL/GenBank/DDBJ whole genome shotgun (WGS) entry which is preliminary data.</text>
</comment>
<gene>
    <name evidence="1" type="ORF">AK812_SmicGene7181</name>
</gene>
<keyword evidence="2" id="KW-1185">Reference proteome</keyword>
<reference evidence="1 2" key="1">
    <citation type="submission" date="2016-02" db="EMBL/GenBank/DDBJ databases">
        <title>Genome analysis of coral dinoflagellate symbionts highlights evolutionary adaptations to a symbiotic lifestyle.</title>
        <authorList>
            <person name="Aranda M."/>
            <person name="Li Y."/>
            <person name="Liew Y.J."/>
            <person name="Baumgarten S."/>
            <person name="Simakov O."/>
            <person name="Wilson M."/>
            <person name="Piel J."/>
            <person name="Ashoor H."/>
            <person name="Bougouffa S."/>
            <person name="Bajic V.B."/>
            <person name="Ryu T."/>
            <person name="Ravasi T."/>
            <person name="Bayer T."/>
            <person name="Micklem G."/>
            <person name="Kim H."/>
            <person name="Bhak J."/>
            <person name="Lajeunesse T.C."/>
            <person name="Voolstra C.R."/>
        </authorList>
    </citation>
    <scope>NUCLEOTIDE SEQUENCE [LARGE SCALE GENOMIC DNA]</scope>
    <source>
        <strain evidence="1 2">CCMP2467</strain>
    </source>
</reference>
<protein>
    <submittedName>
        <fullName evidence="1">Uncharacterized protein</fullName>
    </submittedName>
</protein>